<sequence length="306" mass="35122">MSGRYPVIQVRTEEGHLKVRDGLVLCFFMRCNHTEIAQAVWRSLQAYLHAIPSGSLGWYVDPDGDTQPLDDNGWKHIREKILERPWAMACHVDLWQLEYEVGGYNFEYSGYQLDPLCVHDVRAACAIAFSLPTEYLLEHGPEKVRALALELSRELPFSFGYASFALVSPSGRWYPHRMKLLPLLERYLGLDLYHVQITSRCIGTGARGAYWLTFLGQPLLGQLGGLEGLRGELPFPEVSFQPLEGERLLLTLGEWPDPLDTRDELYLPPYRVLARLLEPYFPEEKLGLTSLLDTRNMGRWLRRLCQ</sequence>
<organism evidence="1 2">
    <name type="scientific">Archangium lansingense</name>
    <dbReference type="NCBI Taxonomy" id="2995310"/>
    <lineage>
        <taxon>Bacteria</taxon>
        <taxon>Pseudomonadati</taxon>
        <taxon>Myxococcota</taxon>
        <taxon>Myxococcia</taxon>
        <taxon>Myxococcales</taxon>
        <taxon>Cystobacterineae</taxon>
        <taxon>Archangiaceae</taxon>
        <taxon>Archangium</taxon>
    </lineage>
</organism>
<dbReference type="Pfam" id="PF11876">
    <property type="entry name" value="TsiV"/>
    <property type="match status" value="1"/>
</dbReference>
<comment type="caution">
    <text evidence="1">The sequence shown here is derived from an EMBL/GenBank/DDBJ whole genome shotgun (WGS) entry which is preliminary data.</text>
</comment>
<dbReference type="EMBL" id="JAPNKA010000001">
    <property type="protein sequence ID" value="MCY1080215.1"/>
    <property type="molecule type" value="Genomic_DNA"/>
</dbReference>
<dbReference type="Proteomes" id="UP001207654">
    <property type="component" value="Unassembled WGS sequence"/>
</dbReference>
<dbReference type="InterPro" id="IPR021815">
    <property type="entry name" value="TsiV"/>
</dbReference>
<proteinExistence type="predicted"/>
<keyword evidence="2" id="KW-1185">Reference proteome</keyword>
<reference evidence="1 2" key="1">
    <citation type="submission" date="2022-11" db="EMBL/GenBank/DDBJ databases">
        <title>Minimal conservation of predation-associated metabolite biosynthetic gene clusters underscores biosynthetic potential of Myxococcota including descriptions for ten novel species: Archangium lansinium sp. nov., Myxococcus landrumus sp. nov., Nannocystis bai.</title>
        <authorList>
            <person name="Ahearne A."/>
            <person name="Stevens C."/>
            <person name="Phillips K."/>
        </authorList>
    </citation>
    <scope>NUCLEOTIDE SEQUENCE [LARGE SCALE GENOMIC DNA]</scope>
    <source>
        <strain evidence="1 2">MIWBW</strain>
    </source>
</reference>
<evidence type="ECO:0000313" key="1">
    <source>
        <dbReference type="EMBL" id="MCY1080215.1"/>
    </source>
</evidence>
<dbReference type="RefSeq" id="WP_267538889.1">
    <property type="nucleotide sequence ID" value="NZ_JAPNKA010000001.1"/>
</dbReference>
<evidence type="ECO:0000313" key="2">
    <source>
        <dbReference type="Proteomes" id="UP001207654"/>
    </source>
</evidence>
<accession>A0ABT4AF17</accession>
<name>A0ABT4AF17_9BACT</name>
<gene>
    <name evidence="1" type="ORF">OV287_37765</name>
</gene>
<protein>
    <submittedName>
        <fullName evidence="1">DUF3396 domain-containing protein</fullName>
    </submittedName>
</protein>